<reference evidence="1" key="1">
    <citation type="journal article" date="2016" name="Mol. Biol. Evol.">
        <title>Comparative Genomics of Early-Diverging Mushroom-Forming Fungi Provides Insights into the Origins of Lignocellulose Decay Capabilities.</title>
        <authorList>
            <person name="Nagy L.G."/>
            <person name="Riley R."/>
            <person name="Tritt A."/>
            <person name="Adam C."/>
            <person name="Daum C."/>
            <person name="Floudas D."/>
            <person name="Sun H."/>
            <person name="Yadav J.S."/>
            <person name="Pangilinan J."/>
            <person name="Larsson K.H."/>
            <person name="Matsuura K."/>
            <person name="Barry K."/>
            <person name="Labutti K."/>
            <person name="Kuo R."/>
            <person name="Ohm R.A."/>
            <person name="Bhattacharya S.S."/>
            <person name="Shirouzu T."/>
            <person name="Yoshinaga Y."/>
            <person name="Martin F.M."/>
            <person name="Grigoriev I.V."/>
            <person name="Hibbett D.S."/>
        </authorList>
    </citation>
    <scope>NUCLEOTIDE SEQUENCE [LARGE SCALE GENOMIC DNA]</scope>
    <source>
        <strain evidence="1">CBS 109695</strain>
    </source>
</reference>
<organism evidence="1">
    <name type="scientific">Athelia psychrophila</name>
    <dbReference type="NCBI Taxonomy" id="1759441"/>
    <lineage>
        <taxon>Eukaryota</taxon>
        <taxon>Fungi</taxon>
        <taxon>Dikarya</taxon>
        <taxon>Basidiomycota</taxon>
        <taxon>Agaricomycotina</taxon>
        <taxon>Agaricomycetes</taxon>
        <taxon>Agaricomycetidae</taxon>
        <taxon>Atheliales</taxon>
        <taxon>Atheliaceae</taxon>
        <taxon>Athelia</taxon>
    </lineage>
</organism>
<evidence type="ECO:0000313" key="1">
    <source>
        <dbReference type="EMBL" id="KZP08380.1"/>
    </source>
</evidence>
<dbReference type="OrthoDB" id="2781894at2759"/>
<dbReference type="AlphaFoldDB" id="A0A165XB87"/>
<dbReference type="EMBL" id="KV417722">
    <property type="protein sequence ID" value="KZP08380.1"/>
    <property type="molecule type" value="Genomic_DNA"/>
</dbReference>
<gene>
    <name evidence="1" type="ORF">FIBSPDRAFT_874588</name>
</gene>
<proteinExistence type="predicted"/>
<name>A0A165XB87_9AGAM</name>
<accession>A0A165XB87</accession>
<sequence length="130" mass="13774">MSTTSTAPSVLIVGLPWDHPLVAAQVADPTVIRDGLDNVVQSINNAGYKLAPYYFGPGDAAGLQGLVALLKKNDYDAVVVGFGVRGSVDLTEFFEEIVNTVKDTAPRARLLFNSSPPSTLDAVKRAFPLA</sequence>
<protein>
    <submittedName>
        <fullName evidence="1">Uncharacterized protein</fullName>
    </submittedName>
</protein>